<keyword evidence="1" id="KW-0805">Transcription regulation</keyword>
<dbReference type="Pfam" id="PF00027">
    <property type="entry name" value="cNMP_binding"/>
    <property type="match status" value="1"/>
</dbReference>
<gene>
    <name evidence="6" type="ORF">Q7A36_02425</name>
</gene>
<dbReference type="InterPro" id="IPR036390">
    <property type="entry name" value="WH_DNA-bd_sf"/>
</dbReference>
<protein>
    <submittedName>
        <fullName evidence="6">Crp/Fnr family transcriptional regulator</fullName>
    </submittedName>
</protein>
<dbReference type="PROSITE" id="PS50042">
    <property type="entry name" value="CNMP_BINDING_3"/>
    <property type="match status" value="1"/>
</dbReference>
<comment type="caution">
    <text evidence="6">The sequence shown here is derived from an EMBL/GenBank/DDBJ whole genome shotgun (WGS) entry which is preliminary data.</text>
</comment>
<name>A0ABT9DTF2_9PROT</name>
<proteinExistence type="predicted"/>
<keyword evidence="3" id="KW-0804">Transcription</keyword>
<dbReference type="InterPro" id="IPR000595">
    <property type="entry name" value="cNMP-bd_dom"/>
</dbReference>
<dbReference type="InterPro" id="IPR014710">
    <property type="entry name" value="RmlC-like_jellyroll"/>
</dbReference>
<sequence>MERAQAESILVSRGWLAEQPASVQAEVLRRGDLAPFAKGDWLHRVGDGPGPFYGVVAGSFGTYVGGPQRGPDLTHILRVGWWFGEGPTLGGQARLLGVRAMEESFAWRVPLEAARDLVRDPLAAQSVGRISVDAMRIAAVNVSDLLIRRTDRRVAAVLLRAAGAIERGVMRPTGDVRLTQGNLAQMANASRDVVNRTLARLEDSGFVRLGYNRVAVLQPEAVAEFAFRHRP</sequence>
<dbReference type="InterPro" id="IPR018490">
    <property type="entry name" value="cNMP-bd_dom_sf"/>
</dbReference>
<dbReference type="Gene3D" id="1.10.10.10">
    <property type="entry name" value="Winged helix-like DNA-binding domain superfamily/Winged helix DNA-binding domain"/>
    <property type="match status" value="1"/>
</dbReference>
<dbReference type="EMBL" id="JAUTWS010000002">
    <property type="protein sequence ID" value="MDO9707182.1"/>
    <property type="molecule type" value="Genomic_DNA"/>
</dbReference>
<feature type="domain" description="Cyclic nucleotide-binding" evidence="4">
    <location>
        <begin position="36"/>
        <end position="118"/>
    </location>
</feature>
<dbReference type="PROSITE" id="PS51063">
    <property type="entry name" value="HTH_CRP_2"/>
    <property type="match status" value="1"/>
</dbReference>
<feature type="domain" description="HTH crp-type" evidence="5">
    <location>
        <begin position="148"/>
        <end position="220"/>
    </location>
</feature>
<accession>A0ABT9DTF2</accession>
<dbReference type="RefSeq" id="WP_305102054.1">
    <property type="nucleotide sequence ID" value="NZ_JAUTWS010000002.1"/>
</dbReference>
<dbReference type="SUPFAM" id="SSF46785">
    <property type="entry name" value="Winged helix' DNA-binding domain"/>
    <property type="match status" value="1"/>
</dbReference>
<evidence type="ECO:0000256" key="1">
    <source>
        <dbReference type="ARBA" id="ARBA00023015"/>
    </source>
</evidence>
<evidence type="ECO:0000256" key="2">
    <source>
        <dbReference type="ARBA" id="ARBA00023125"/>
    </source>
</evidence>
<evidence type="ECO:0000259" key="5">
    <source>
        <dbReference type="PROSITE" id="PS51063"/>
    </source>
</evidence>
<evidence type="ECO:0000256" key="3">
    <source>
        <dbReference type="ARBA" id="ARBA00023163"/>
    </source>
</evidence>
<dbReference type="Gene3D" id="2.60.120.10">
    <property type="entry name" value="Jelly Rolls"/>
    <property type="match status" value="1"/>
</dbReference>
<organism evidence="6 7">
    <name type="scientific">Paracraurococcus lichenis</name>
    <dbReference type="NCBI Taxonomy" id="3064888"/>
    <lineage>
        <taxon>Bacteria</taxon>
        <taxon>Pseudomonadati</taxon>
        <taxon>Pseudomonadota</taxon>
        <taxon>Alphaproteobacteria</taxon>
        <taxon>Acetobacterales</taxon>
        <taxon>Roseomonadaceae</taxon>
        <taxon>Paracraurococcus</taxon>
    </lineage>
</organism>
<dbReference type="InterPro" id="IPR036388">
    <property type="entry name" value="WH-like_DNA-bd_sf"/>
</dbReference>
<dbReference type="InterPro" id="IPR012318">
    <property type="entry name" value="HTH_CRP"/>
</dbReference>
<dbReference type="SUPFAM" id="SSF51206">
    <property type="entry name" value="cAMP-binding domain-like"/>
    <property type="match status" value="1"/>
</dbReference>
<dbReference type="Proteomes" id="UP001243009">
    <property type="component" value="Unassembled WGS sequence"/>
</dbReference>
<evidence type="ECO:0000313" key="7">
    <source>
        <dbReference type="Proteomes" id="UP001243009"/>
    </source>
</evidence>
<dbReference type="CDD" id="cd00038">
    <property type="entry name" value="CAP_ED"/>
    <property type="match status" value="1"/>
</dbReference>
<reference evidence="6 7" key="1">
    <citation type="submission" date="2023-08" db="EMBL/GenBank/DDBJ databases">
        <title>The draft genome sequence of Paracraurococcus sp. LOR1-02.</title>
        <authorList>
            <person name="Kingkaew E."/>
            <person name="Tanasupawat S."/>
        </authorList>
    </citation>
    <scope>NUCLEOTIDE SEQUENCE [LARGE SCALE GENOMIC DNA]</scope>
    <source>
        <strain evidence="6 7">LOR1-02</strain>
    </source>
</reference>
<evidence type="ECO:0000313" key="6">
    <source>
        <dbReference type="EMBL" id="MDO9707182.1"/>
    </source>
</evidence>
<dbReference type="Pfam" id="PF13545">
    <property type="entry name" value="HTH_Crp_2"/>
    <property type="match status" value="1"/>
</dbReference>
<keyword evidence="7" id="KW-1185">Reference proteome</keyword>
<evidence type="ECO:0000259" key="4">
    <source>
        <dbReference type="PROSITE" id="PS50042"/>
    </source>
</evidence>
<keyword evidence="2" id="KW-0238">DNA-binding</keyword>